<reference evidence="2 3" key="1">
    <citation type="submission" date="2020-08" db="EMBL/GenBank/DDBJ databases">
        <title>Genemic of Streptomyces polyaspartic.</title>
        <authorList>
            <person name="Liu W."/>
        </authorList>
    </citation>
    <scope>NUCLEOTIDE SEQUENCE [LARGE SCALE GENOMIC DNA]</scope>
    <source>
        <strain evidence="2 3">TRM66268-LWL</strain>
    </source>
</reference>
<sequence>MGLQIFATDPDAKPKPKPEHEFSNDHTFAFRSGMVVNKKPVSLANWRAVTGDPAVADAIAQLLGGSVEEYDPTKEQNLHVLTDTPSVEIVIDGSKAVEDKLILWGRTGPVHECDGVAYLSPAERKGEACGCPKLMSERKEAARQGIGPAPSINITFRLAHDYELGKGKFIASAWSLAEVIHEVKDALDAVHGEALCRLTLEHVSYVNKAGIKVDFRKPVIEVLGSYNDAIAEER</sequence>
<dbReference type="Proteomes" id="UP000642284">
    <property type="component" value="Unassembled WGS sequence"/>
</dbReference>
<feature type="region of interest" description="Disordered" evidence="1">
    <location>
        <begin position="1"/>
        <end position="24"/>
    </location>
</feature>
<dbReference type="EMBL" id="JACTVJ010000007">
    <property type="protein sequence ID" value="MBC9714516.1"/>
    <property type="molecule type" value="Genomic_DNA"/>
</dbReference>
<evidence type="ECO:0000313" key="3">
    <source>
        <dbReference type="Proteomes" id="UP000642284"/>
    </source>
</evidence>
<proteinExistence type="predicted"/>
<accession>A0ABR7SGA0</accession>
<keyword evidence="3" id="KW-1185">Reference proteome</keyword>
<feature type="compositionally biased region" description="Basic and acidic residues" evidence="1">
    <location>
        <begin position="10"/>
        <end position="24"/>
    </location>
</feature>
<dbReference type="RefSeq" id="WP_187814937.1">
    <property type="nucleotide sequence ID" value="NZ_JACTVJ010000007.1"/>
</dbReference>
<organism evidence="2 3">
    <name type="scientific">Streptomyces polyasparticus</name>
    <dbReference type="NCBI Taxonomy" id="2767826"/>
    <lineage>
        <taxon>Bacteria</taxon>
        <taxon>Bacillati</taxon>
        <taxon>Actinomycetota</taxon>
        <taxon>Actinomycetes</taxon>
        <taxon>Kitasatosporales</taxon>
        <taxon>Streptomycetaceae</taxon>
        <taxon>Streptomyces</taxon>
    </lineage>
</organism>
<protein>
    <submittedName>
        <fullName evidence="2">Uncharacterized protein</fullName>
    </submittedName>
</protein>
<gene>
    <name evidence="2" type="ORF">H9Y04_18320</name>
</gene>
<evidence type="ECO:0000256" key="1">
    <source>
        <dbReference type="SAM" id="MobiDB-lite"/>
    </source>
</evidence>
<evidence type="ECO:0000313" key="2">
    <source>
        <dbReference type="EMBL" id="MBC9714516.1"/>
    </source>
</evidence>
<name>A0ABR7SGA0_9ACTN</name>
<comment type="caution">
    <text evidence="2">The sequence shown here is derived from an EMBL/GenBank/DDBJ whole genome shotgun (WGS) entry which is preliminary data.</text>
</comment>